<accession>A0A5J4WG45</accession>
<protein>
    <recommendedName>
        <fullName evidence="7">P53 and DNA damage-regulated protein 1</fullName>
    </recommendedName>
</protein>
<dbReference type="PANTHER" id="PTHR21162">
    <property type="entry name" value="P53 AND DNA DAMAGE-REGULATED PROTEIN"/>
    <property type="match status" value="1"/>
</dbReference>
<comment type="subcellular location">
    <subcellularLocation>
        <location evidence="1">Cytoplasm</location>
    </subcellularLocation>
</comment>
<evidence type="ECO:0000256" key="1">
    <source>
        <dbReference type="ARBA" id="ARBA00004496"/>
    </source>
</evidence>
<dbReference type="InterPro" id="IPR009053">
    <property type="entry name" value="Prefoldin"/>
</dbReference>
<keyword evidence="2" id="KW-0963">Cytoplasm</keyword>
<dbReference type="SUPFAM" id="SSF46579">
    <property type="entry name" value="Prefoldin"/>
    <property type="match status" value="1"/>
</dbReference>
<name>A0A5J4WG45_9EUKA</name>
<dbReference type="AlphaFoldDB" id="A0A5J4WG45"/>
<reference evidence="5 6" key="1">
    <citation type="submission" date="2019-03" db="EMBL/GenBank/DDBJ databases">
        <title>Single cell metagenomics reveals metabolic interactions within the superorganism composed of flagellate Streblomastix strix and complex community of Bacteroidetes bacteria on its surface.</title>
        <authorList>
            <person name="Treitli S.C."/>
            <person name="Kolisko M."/>
            <person name="Husnik F."/>
            <person name="Keeling P."/>
            <person name="Hampl V."/>
        </authorList>
    </citation>
    <scope>NUCLEOTIDE SEQUENCE [LARGE SCALE GENOMIC DNA]</scope>
    <source>
        <strain evidence="5">ST1C</strain>
    </source>
</reference>
<dbReference type="PANTHER" id="PTHR21162:SF0">
    <property type="entry name" value="P53 AND DNA DAMAGE-REGULATED PROTEIN 1"/>
    <property type="match status" value="1"/>
</dbReference>
<dbReference type="Proteomes" id="UP000324800">
    <property type="component" value="Unassembled WGS sequence"/>
</dbReference>
<evidence type="ECO:0000256" key="4">
    <source>
        <dbReference type="SAM" id="MobiDB-lite"/>
    </source>
</evidence>
<keyword evidence="3" id="KW-0143">Chaperone</keyword>
<evidence type="ECO:0008006" key="7">
    <source>
        <dbReference type="Google" id="ProtNLM"/>
    </source>
</evidence>
<dbReference type="OrthoDB" id="20282at2759"/>
<sequence>MDSARQSNREALSRLTRHMKPTDPNKLWMQIGSVYVKVSRQQAEDALKERQEILNREIYETHKRVTDNAINLEEMSDSQTITRHFGLKALSREEMDSFYPSRNI</sequence>
<evidence type="ECO:0000313" key="5">
    <source>
        <dbReference type="EMBL" id="KAA6393696.1"/>
    </source>
</evidence>
<dbReference type="Gene3D" id="1.10.287.370">
    <property type="match status" value="1"/>
</dbReference>
<feature type="region of interest" description="Disordered" evidence="4">
    <location>
        <begin position="1"/>
        <end position="23"/>
    </location>
</feature>
<dbReference type="InterPro" id="IPR030482">
    <property type="entry name" value="PDRG1"/>
</dbReference>
<evidence type="ECO:0000256" key="2">
    <source>
        <dbReference type="ARBA" id="ARBA00022490"/>
    </source>
</evidence>
<evidence type="ECO:0000313" key="6">
    <source>
        <dbReference type="Proteomes" id="UP000324800"/>
    </source>
</evidence>
<evidence type="ECO:0000256" key="3">
    <source>
        <dbReference type="ARBA" id="ARBA00023186"/>
    </source>
</evidence>
<organism evidence="5 6">
    <name type="scientific">Streblomastix strix</name>
    <dbReference type="NCBI Taxonomy" id="222440"/>
    <lineage>
        <taxon>Eukaryota</taxon>
        <taxon>Metamonada</taxon>
        <taxon>Preaxostyla</taxon>
        <taxon>Oxymonadida</taxon>
        <taxon>Streblomastigidae</taxon>
        <taxon>Streblomastix</taxon>
    </lineage>
</organism>
<dbReference type="EMBL" id="SNRW01002163">
    <property type="protein sequence ID" value="KAA6393696.1"/>
    <property type="molecule type" value="Genomic_DNA"/>
</dbReference>
<comment type="caution">
    <text evidence="5">The sequence shown here is derived from an EMBL/GenBank/DDBJ whole genome shotgun (WGS) entry which is preliminary data.</text>
</comment>
<dbReference type="GO" id="GO:0005737">
    <property type="term" value="C:cytoplasm"/>
    <property type="evidence" value="ECO:0007669"/>
    <property type="project" value="UniProtKB-SubCell"/>
</dbReference>
<proteinExistence type="predicted"/>
<gene>
    <name evidence="5" type="ORF">EZS28_010780</name>
</gene>